<dbReference type="Proteomes" id="UP000607397">
    <property type="component" value="Unassembled WGS sequence"/>
</dbReference>
<dbReference type="InterPro" id="IPR002545">
    <property type="entry name" value="CheW-lke_dom"/>
</dbReference>
<reference evidence="2" key="1">
    <citation type="submission" date="2019-12" db="EMBL/GenBank/DDBJ databases">
        <title>High-Quality draft genome sequences of three cyanobacteria isolated from the limestone walls of the Old Cathedral of Coimbra.</title>
        <authorList>
            <person name="Tiago I."/>
            <person name="Soares F."/>
            <person name="Portugal A."/>
        </authorList>
    </citation>
    <scope>NUCLEOTIDE SEQUENCE [LARGE SCALE GENOMIC DNA]</scope>
    <source>
        <strain evidence="2">C</strain>
    </source>
</reference>
<name>A0A8K1ZYK2_9CYAN</name>
<dbReference type="SUPFAM" id="SSF50341">
    <property type="entry name" value="CheW-like"/>
    <property type="match status" value="1"/>
</dbReference>
<dbReference type="PROSITE" id="PS50851">
    <property type="entry name" value="CHEW"/>
    <property type="match status" value="1"/>
</dbReference>
<dbReference type="GO" id="GO:0007165">
    <property type="term" value="P:signal transduction"/>
    <property type="evidence" value="ECO:0007669"/>
    <property type="project" value="InterPro"/>
</dbReference>
<dbReference type="Gene3D" id="2.30.30.40">
    <property type="entry name" value="SH3 Domains"/>
    <property type="match status" value="1"/>
</dbReference>
<dbReference type="AlphaFoldDB" id="A0A8K1ZYK2"/>
<evidence type="ECO:0000313" key="2">
    <source>
        <dbReference type="EMBL" id="NCJ06463.1"/>
    </source>
</evidence>
<accession>A0A8K1ZYK2</accession>
<dbReference type="RefSeq" id="WP_161824941.1">
    <property type="nucleotide sequence ID" value="NZ_WVIC01000013.1"/>
</dbReference>
<organism evidence="2 3">
    <name type="scientific">Petrachloros mirabilis ULC683</name>
    <dbReference type="NCBI Taxonomy" id="2781853"/>
    <lineage>
        <taxon>Bacteria</taxon>
        <taxon>Bacillati</taxon>
        <taxon>Cyanobacteriota</taxon>
        <taxon>Cyanophyceae</taxon>
        <taxon>Synechococcales</taxon>
        <taxon>Petrachlorosaceae</taxon>
        <taxon>Petrachloros</taxon>
        <taxon>Petrachloros mirabilis</taxon>
    </lineage>
</organism>
<dbReference type="Pfam" id="PF01584">
    <property type="entry name" value="CheW"/>
    <property type="match status" value="1"/>
</dbReference>
<protein>
    <submittedName>
        <fullName evidence="2">Chemotaxis protein CheW</fullName>
    </submittedName>
</protein>
<comment type="caution">
    <text evidence="2">The sequence shown here is derived from an EMBL/GenBank/DDBJ whole genome shotgun (WGS) entry which is preliminary data.</text>
</comment>
<dbReference type="GO" id="GO:0006935">
    <property type="term" value="P:chemotaxis"/>
    <property type="evidence" value="ECO:0007669"/>
    <property type="project" value="InterPro"/>
</dbReference>
<dbReference type="Gene3D" id="2.40.50.180">
    <property type="entry name" value="CheA-289, Domain 4"/>
    <property type="match status" value="1"/>
</dbReference>
<feature type="domain" description="CheW-like" evidence="1">
    <location>
        <begin position="20"/>
        <end position="169"/>
    </location>
</feature>
<evidence type="ECO:0000313" key="3">
    <source>
        <dbReference type="Proteomes" id="UP000607397"/>
    </source>
</evidence>
<keyword evidence="3" id="KW-1185">Reference proteome</keyword>
<dbReference type="EMBL" id="WVIC01000013">
    <property type="protein sequence ID" value="NCJ06463.1"/>
    <property type="molecule type" value="Genomic_DNA"/>
</dbReference>
<sequence length="169" mass="18831">MAIFSPLRSRRMAQQPHAVTVPLIAFQLRQIWFAVPMTAIVRVMPLGPIYGDPQHTGISVTRYDDQELTVVDVGHRIFSDPGALPAEVLDDATPATQSCLVVLQTRQGERIGLPIDSQPEVRRVPETQIVPLPETYRQHGNIHCISTLSVQAADQPPLFILDPDQLRQQ</sequence>
<gene>
    <name evidence="2" type="ORF">GS597_08050</name>
</gene>
<evidence type="ECO:0000259" key="1">
    <source>
        <dbReference type="PROSITE" id="PS50851"/>
    </source>
</evidence>
<proteinExistence type="predicted"/>
<dbReference type="InterPro" id="IPR036061">
    <property type="entry name" value="CheW-like_dom_sf"/>
</dbReference>